<dbReference type="Proteomes" id="UP000887578">
    <property type="component" value="Unplaced"/>
</dbReference>
<keyword evidence="3" id="KW-1185">Reference proteome</keyword>
<organism evidence="3 4">
    <name type="scientific">Panagrolaimus davidi</name>
    <dbReference type="NCBI Taxonomy" id="227884"/>
    <lineage>
        <taxon>Eukaryota</taxon>
        <taxon>Metazoa</taxon>
        <taxon>Ecdysozoa</taxon>
        <taxon>Nematoda</taxon>
        <taxon>Chromadorea</taxon>
        <taxon>Rhabditida</taxon>
        <taxon>Tylenchina</taxon>
        <taxon>Panagrolaimomorpha</taxon>
        <taxon>Panagrolaimoidea</taxon>
        <taxon>Panagrolaimidae</taxon>
        <taxon>Panagrolaimus</taxon>
    </lineage>
</organism>
<accession>A0A914P0E9</accession>
<evidence type="ECO:0000313" key="3">
    <source>
        <dbReference type="Proteomes" id="UP000887578"/>
    </source>
</evidence>
<keyword evidence="2" id="KW-0812">Transmembrane</keyword>
<keyword evidence="2" id="KW-0472">Membrane</keyword>
<feature type="region of interest" description="Disordered" evidence="1">
    <location>
        <begin position="112"/>
        <end position="132"/>
    </location>
</feature>
<evidence type="ECO:0000313" key="4">
    <source>
        <dbReference type="WBParaSite" id="PDA_v2.g10648.t1"/>
    </source>
</evidence>
<name>A0A914P0E9_9BILA</name>
<evidence type="ECO:0000256" key="2">
    <source>
        <dbReference type="SAM" id="Phobius"/>
    </source>
</evidence>
<dbReference type="AlphaFoldDB" id="A0A914P0E9"/>
<proteinExistence type="predicted"/>
<feature type="transmembrane region" description="Helical" evidence="2">
    <location>
        <begin position="53"/>
        <end position="74"/>
    </location>
</feature>
<protein>
    <submittedName>
        <fullName evidence="4">Uncharacterized protein</fullName>
    </submittedName>
</protein>
<evidence type="ECO:0000256" key="1">
    <source>
        <dbReference type="SAM" id="MobiDB-lite"/>
    </source>
</evidence>
<reference evidence="4" key="1">
    <citation type="submission" date="2022-11" db="UniProtKB">
        <authorList>
            <consortium name="WormBaseParasite"/>
        </authorList>
    </citation>
    <scope>IDENTIFICATION</scope>
</reference>
<sequence length="342" mass="36124">MGNVFSNSQPESTSLSDTSEQMPEFNNLFQEGISKMMRVTDDLHRMVDYISDLNNIMMIGLDLFIIIGILILIIGLAILIIIGILILIIGLGHLTIIGKLILLVLKRRNGKQERCGPQTPSPLPSESVKSEQNRPTTLIMNDDHTCIPNLQSTIPIPTTPTSMPYYSDPTAAAAYGAPPLTTSVSVAATPSVSSVINSEIYSTNDAIDRSNGLNAHIQTTLHHLTGNSQLAGAASHLSGQNFNSSTAGPPNGGAPLITSVSTAAAGTPSVSSLINSNNSNGLNAHIHGFTGNSQVAGAGSQQTTTFNQHTTNHIAGDNVLQVFFPLMDASFCCLDSSKLFDG</sequence>
<keyword evidence="2" id="KW-1133">Transmembrane helix</keyword>
<feature type="region of interest" description="Disordered" evidence="1">
    <location>
        <begin position="1"/>
        <end position="21"/>
    </location>
</feature>
<dbReference type="WBParaSite" id="PDA_v2.g10648.t1">
    <property type="protein sequence ID" value="PDA_v2.g10648.t1"/>
    <property type="gene ID" value="PDA_v2.g10648"/>
</dbReference>